<accession>A9G7A1</accession>
<dbReference type="STRING" id="448385.sce2639"/>
<evidence type="ECO:0000256" key="1">
    <source>
        <dbReference type="ARBA" id="ARBA00022729"/>
    </source>
</evidence>
<dbReference type="InterPro" id="IPR001434">
    <property type="entry name" value="OmcB-like_DUF11"/>
</dbReference>
<dbReference type="EMBL" id="AM746676">
    <property type="protein sequence ID" value="CAN92798.1"/>
    <property type="molecule type" value="Genomic_DNA"/>
</dbReference>
<evidence type="ECO:0000256" key="3">
    <source>
        <dbReference type="ARBA" id="ARBA00023157"/>
    </source>
</evidence>
<evidence type="ECO:0000256" key="4">
    <source>
        <dbReference type="SAM" id="MobiDB-lite"/>
    </source>
</evidence>
<evidence type="ECO:0000256" key="2">
    <source>
        <dbReference type="ARBA" id="ARBA00022737"/>
    </source>
</evidence>
<protein>
    <recommendedName>
        <fullName evidence="5">Disintegrin domain-containing protein</fullName>
    </recommendedName>
</protein>
<feature type="compositionally biased region" description="Gly residues" evidence="4">
    <location>
        <begin position="1254"/>
        <end position="1311"/>
    </location>
</feature>
<evidence type="ECO:0000313" key="6">
    <source>
        <dbReference type="EMBL" id="CAN92798.1"/>
    </source>
</evidence>
<keyword evidence="2" id="KW-0677">Repeat</keyword>
<dbReference type="InterPro" id="IPR047589">
    <property type="entry name" value="DUF11_rpt"/>
</dbReference>
<dbReference type="InterPro" id="IPR036436">
    <property type="entry name" value="Disintegrin_dom_sf"/>
</dbReference>
<dbReference type="InterPro" id="IPR036278">
    <property type="entry name" value="Sialidase_sf"/>
</dbReference>
<name>A9G7A1_SORC5</name>
<proteinExistence type="predicted"/>
<keyword evidence="1" id="KW-0732">Signal</keyword>
<dbReference type="SUPFAM" id="SSF50939">
    <property type="entry name" value="Sialidases"/>
    <property type="match status" value="1"/>
</dbReference>
<dbReference type="Gene3D" id="2.60.40.10">
    <property type="entry name" value="Immunoglobulins"/>
    <property type="match status" value="1"/>
</dbReference>
<dbReference type="SMART" id="SM00050">
    <property type="entry name" value="DISIN"/>
    <property type="match status" value="1"/>
</dbReference>
<gene>
    <name evidence="6" type="ordered locus">sce2639</name>
</gene>
<feature type="region of interest" description="Disordered" evidence="4">
    <location>
        <begin position="1254"/>
        <end position="1342"/>
    </location>
</feature>
<dbReference type="SUPFAM" id="SSF57552">
    <property type="entry name" value="Blood coagulation inhibitor (disintegrin)"/>
    <property type="match status" value="1"/>
</dbReference>
<evidence type="ECO:0000259" key="5">
    <source>
        <dbReference type="SMART" id="SM00050"/>
    </source>
</evidence>
<dbReference type="CDD" id="cd15482">
    <property type="entry name" value="Sialidase_non-viral"/>
    <property type="match status" value="1"/>
</dbReference>
<reference evidence="6 7" key="1">
    <citation type="journal article" date="2007" name="Nat. Biotechnol.">
        <title>Complete genome sequence of the myxobacterium Sorangium cellulosum.</title>
        <authorList>
            <person name="Schneiker S."/>
            <person name="Perlova O."/>
            <person name="Kaiser O."/>
            <person name="Gerth K."/>
            <person name="Alici A."/>
            <person name="Altmeyer M.O."/>
            <person name="Bartels D."/>
            <person name="Bekel T."/>
            <person name="Beyer S."/>
            <person name="Bode E."/>
            <person name="Bode H.B."/>
            <person name="Bolten C.J."/>
            <person name="Choudhuri J.V."/>
            <person name="Doss S."/>
            <person name="Elnakady Y.A."/>
            <person name="Frank B."/>
            <person name="Gaigalat L."/>
            <person name="Goesmann A."/>
            <person name="Groeger C."/>
            <person name="Gross F."/>
            <person name="Jelsbak L."/>
            <person name="Jelsbak L."/>
            <person name="Kalinowski J."/>
            <person name="Kegler C."/>
            <person name="Knauber T."/>
            <person name="Konietzny S."/>
            <person name="Kopp M."/>
            <person name="Krause L."/>
            <person name="Krug D."/>
            <person name="Linke B."/>
            <person name="Mahmud T."/>
            <person name="Martinez-Arias R."/>
            <person name="McHardy A.C."/>
            <person name="Merai M."/>
            <person name="Meyer F."/>
            <person name="Mormann S."/>
            <person name="Munoz-Dorado J."/>
            <person name="Perez J."/>
            <person name="Pradella S."/>
            <person name="Rachid S."/>
            <person name="Raddatz G."/>
            <person name="Rosenau F."/>
            <person name="Rueckert C."/>
            <person name="Sasse F."/>
            <person name="Scharfe M."/>
            <person name="Schuster S.C."/>
            <person name="Suen G."/>
            <person name="Treuner-Lange A."/>
            <person name="Velicer G.J."/>
            <person name="Vorholter F.-J."/>
            <person name="Weissman K.J."/>
            <person name="Welch R.D."/>
            <person name="Wenzel S.C."/>
            <person name="Whitworth D.E."/>
            <person name="Wilhelm S."/>
            <person name="Wittmann C."/>
            <person name="Bloecker H."/>
            <person name="Puehler A."/>
            <person name="Mueller R."/>
        </authorList>
    </citation>
    <scope>NUCLEOTIDE SEQUENCE [LARGE SCALE GENOMIC DNA]</scope>
    <source>
        <strain evidence="7">So ce56</strain>
    </source>
</reference>
<feature type="region of interest" description="Disordered" evidence="4">
    <location>
        <begin position="947"/>
        <end position="970"/>
    </location>
</feature>
<keyword evidence="7" id="KW-1185">Reference proteome</keyword>
<dbReference type="InterPro" id="IPR051172">
    <property type="entry name" value="Chlamydia_OmcB"/>
</dbReference>
<dbReference type="HOGENOM" id="CLU_254481_0_0_7"/>
<dbReference type="KEGG" id="scl:sce2639"/>
<dbReference type="InterPro" id="IPR011936">
    <property type="entry name" value="Myxo_disulph_rpt"/>
</dbReference>
<dbReference type="eggNOG" id="COG1361">
    <property type="taxonomic scope" value="Bacteria"/>
</dbReference>
<dbReference type="Pfam" id="PF01345">
    <property type="entry name" value="DUF11"/>
    <property type="match status" value="1"/>
</dbReference>
<dbReference type="NCBIfam" id="TIGR01451">
    <property type="entry name" value="B_ant_repeat"/>
    <property type="match status" value="1"/>
</dbReference>
<dbReference type="InterPro" id="IPR001762">
    <property type="entry name" value="Disintegrin_dom"/>
</dbReference>
<keyword evidence="3" id="KW-1015">Disulfide bond</keyword>
<sequence>MSGKSARPASSRHLSPFGGVMRARRTVAWLLSGGLLTAGAGCGSDEPEALGAARLAAVASADRTVHAVDALGAQHQAAIAANADASILVATYTDPRGALADPISLSGVARSADGGRSFAEVLGPSGAGVLPSVAGGQVLGAPRVVHDPTRDVFVSSSTYVRPADGLQGLCLHASNPGSNTAGSSWSAPVEVTPAFVAGESAEQASIDVNAATGRLSATWVQRGGASPRILYSHSDDLGQTWSPAATIAQAPAGGDLDGPSARILPGATDTDSVVYAVFRAIEPGTSLRNVGCRRSIDGGVTWEPLTLLDEASYPTEDQILGVDHGRSAPSIDVDQATRQVYVVYQRSGAHGTGDIALRSFTEQCTAGPAVLLNSNPGRDRAQFFPFVAVDRTTGTAHVVYYDQDVESSGDLTEIVHTASSDQGASFSPPAPISDHPFHAGHGNDASRQNLGDRIGGVALAGELYSVFSMTATPPRFDEGQPSSTSLIAPNVHLDVLDEFARVPPLRAAGARIADTACGALANERVDPGELVEVGVYLENYLANPISGRATVSRITATLSTETPSVTIVRASALYPDIEPLRTVAGDAPFVLRTARDFVPGRPIDLTLTVSSAQGTVELPIQLETGSPGAAEVLLREDFDAASAPALPSGWQSVRAGGTASASPWIVAQTLTPGNNAAFHDEEAATSLVALVSPAVTIPESSGNSHVTLDFDLTYELEDDPQKLIQAFDGLTLRVEDLTAGAAPRAVLAEAFAERIVTGGSHHFPKHLPARDDPDYLEDNAVWSGSSSGTKRVSIRFPGAGLRGRTVRLRFDYTQDDSRVCTDIGRPGPCGVAVDNIVFAAVPIVSGACGADLAITQTAAPDPVSPGAQLTMTIDVANEGPGDASDVVVSSVLPAGASLASASGTGWTCDLAGGELVCRRASLAARESSSIAVTMVAPTLLPPTVDEEIESSAKVSSSEHDPAPENNESSVHIDVSVPARLVGYLTVLGERIAGEELAYTVLISNTGGRVQPDNPGFEFVDVLPPELLLEGAFADSGAVSADPATNTVGWDGEVGPGEWVVLTMEAILLPLTDGLVVTNQGTLFFDADSDGVNESSAMTDEPLFAGAADPTVLTVSPAVCGDGELGLGEQCDDGNLRDGDCCSALCTAEPPTTICRIATSLCDPAEYCDGAGSCPADVILPDGARCDDFDVCNGSEICFQGLCLNDIPLDCDDGDPTTTDECHFFFGCRNTPISATAGGGGVGDDGAAGVGGGGASGGGASGGGASGGGASGGGAGGSGQGGSGAGDSGAGGGGDAGGPAEGAGGRSDGAGGDCSTDAGGASGTGVGGGRDAAGGGGEGGGGQSEGGAPPGHCCCLGIRCAYAVIGGETGDASGAARALALCGVLVALGGARRARRRRC</sequence>
<dbReference type="eggNOG" id="COG4409">
    <property type="taxonomic scope" value="Bacteria"/>
</dbReference>
<dbReference type="Proteomes" id="UP000002139">
    <property type="component" value="Chromosome"/>
</dbReference>
<feature type="domain" description="Disintegrin" evidence="5">
    <location>
        <begin position="1127"/>
        <end position="1179"/>
    </location>
</feature>
<dbReference type="PANTHER" id="PTHR34819">
    <property type="entry name" value="LARGE CYSTEINE-RICH PERIPLASMIC PROTEIN OMCB"/>
    <property type="match status" value="1"/>
</dbReference>
<feature type="compositionally biased region" description="Gly residues" evidence="4">
    <location>
        <begin position="1319"/>
        <end position="1342"/>
    </location>
</feature>
<evidence type="ECO:0000313" key="7">
    <source>
        <dbReference type="Proteomes" id="UP000002139"/>
    </source>
</evidence>
<dbReference type="NCBIfam" id="TIGR02232">
    <property type="entry name" value="myxo_disulf_rpt"/>
    <property type="match status" value="1"/>
</dbReference>
<dbReference type="Gene3D" id="2.120.10.10">
    <property type="match status" value="1"/>
</dbReference>
<dbReference type="InterPro" id="IPR013783">
    <property type="entry name" value="Ig-like_fold"/>
</dbReference>
<organism evidence="6 7">
    <name type="scientific">Sorangium cellulosum (strain So ce56)</name>
    <name type="common">Polyangium cellulosum (strain So ce56)</name>
    <dbReference type="NCBI Taxonomy" id="448385"/>
    <lineage>
        <taxon>Bacteria</taxon>
        <taxon>Pseudomonadati</taxon>
        <taxon>Myxococcota</taxon>
        <taxon>Polyangia</taxon>
        <taxon>Polyangiales</taxon>
        <taxon>Polyangiaceae</taxon>
        <taxon>Sorangium</taxon>
    </lineage>
</organism>